<sequence>MEGVSAVPVPQPRARTAASASGAAPDSAGSRRSLAAGLLLGAAGATVVLL</sequence>
<dbReference type="EMBL" id="JAAGMN010002176">
    <property type="protein sequence ID" value="NEE09002.1"/>
    <property type="molecule type" value="Genomic_DNA"/>
</dbReference>
<feature type="non-terminal residue" evidence="2">
    <location>
        <position position="50"/>
    </location>
</feature>
<comment type="caution">
    <text evidence="2">The sequence shown here is derived from an EMBL/GenBank/DDBJ whole genome shotgun (WGS) entry which is preliminary data.</text>
</comment>
<feature type="compositionally biased region" description="Low complexity" evidence="1">
    <location>
        <begin position="12"/>
        <end position="29"/>
    </location>
</feature>
<reference evidence="2" key="1">
    <citation type="submission" date="2020-01" db="EMBL/GenBank/DDBJ databases">
        <title>Insect and environment-associated Actinomycetes.</title>
        <authorList>
            <person name="Currrie C."/>
            <person name="Chevrette M."/>
            <person name="Carlson C."/>
            <person name="Stubbendieck R."/>
            <person name="Wendt-Pienkowski E."/>
        </authorList>
    </citation>
    <scope>NUCLEOTIDE SEQUENCE</scope>
    <source>
        <strain evidence="2">SID7499</strain>
    </source>
</reference>
<accession>A0A6G3WU92</accession>
<feature type="region of interest" description="Disordered" evidence="1">
    <location>
        <begin position="1"/>
        <end position="29"/>
    </location>
</feature>
<name>A0A6G3WU92_9ACTN</name>
<evidence type="ECO:0000313" key="2">
    <source>
        <dbReference type="EMBL" id="NEE09002.1"/>
    </source>
</evidence>
<evidence type="ECO:0000256" key="1">
    <source>
        <dbReference type="SAM" id="MobiDB-lite"/>
    </source>
</evidence>
<gene>
    <name evidence="2" type="ORF">G3M58_21415</name>
</gene>
<dbReference type="AlphaFoldDB" id="A0A6G3WU92"/>
<protein>
    <submittedName>
        <fullName evidence="2">TIGR02234 family membrane protein</fullName>
    </submittedName>
</protein>
<organism evidence="2">
    <name type="scientific">Streptomyces sp. SID7499</name>
    <dbReference type="NCBI Taxonomy" id="2706086"/>
    <lineage>
        <taxon>Bacteria</taxon>
        <taxon>Bacillati</taxon>
        <taxon>Actinomycetota</taxon>
        <taxon>Actinomycetes</taxon>
        <taxon>Kitasatosporales</taxon>
        <taxon>Streptomycetaceae</taxon>
        <taxon>Streptomyces</taxon>
    </lineage>
</organism>
<proteinExistence type="predicted"/>